<evidence type="ECO:0000256" key="11">
    <source>
        <dbReference type="ARBA" id="ARBA00023012"/>
    </source>
</evidence>
<comment type="caution">
    <text evidence="15">The sequence shown here is derived from an EMBL/GenBank/DDBJ whole genome shotgun (WGS) entry which is preliminary data.</text>
</comment>
<evidence type="ECO:0000256" key="8">
    <source>
        <dbReference type="ARBA" id="ARBA00022777"/>
    </source>
</evidence>
<dbReference type="Gene3D" id="1.10.287.130">
    <property type="match status" value="1"/>
</dbReference>
<keyword evidence="10 13" id="KW-1133">Transmembrane helix</keyword>
<evidence type="ECO:0000256" key="10">
    <source>
        <dbReference type="ARBA" id="ARBA00022989"/>
    </source>
</evidence>
<dbReference type="InterPro" id="IPR025201">
    <property type="entry name" value="KdpD_TM"/>
</dbReference>
<comment type="catalytic activity">
    <reaction evidence="1">
        <text>ATP + protein L-histidine = ADP + protein N-phospho-L-histidine.</text>
        <dbReference type="EC" id="2.7.13.3"/>
    </reaction>
</comment>
<keyword evidence="16" id="KW-1185">Reference proteome</keyword>
<evidence type="ECO:0000313" key="16">
    <source>
        <dbReference type="Proteomes" id="UP000715965"/>
    </source>
</evidence>
<dbReference type="Proteomes" id="UP000715965">
    <property type="component" value="Unassembled WGS sequence"/>
</dbReference>
<feature type="transmembrane region" description="Helical" evidence="13">
    <location>
        <begin position="12"/>
        <end position="31"/>
    </location>
</feature>
<dbReference type="Gene3D" id="1.20.120.620">
    <property type="entry name" value="Backbone structure of the membrane domain of e. Coli histidine kinase receptor kdpd"/>
    <property type="match status" value="1"/>
</dbReference>
<evidence type="ECO:0000259" key="14">
    <source>
        <dbReference type="PROSITE" id="PS50109"/>
    </source>
</evidence>
<dbReference type="SMART" id="SM00388">
    <property type="entry name" value="HisKA"/>
    <property type="match status" value="1"/>
</dbReference>
<evidence type="ECO:0000256" key="12">
    <source>
        <dbReference type="ARBA" id="ARBA00023136"/>
    </source>
</evidence>
<evidence type="ECO:0000256" key="13">
    <source>
        <dbReference type="SAM" id="Phobius"/>
    </source>
</evidence>
<dbReference type="InterPro" id="IPR004358">
    <property type="entry name" value="Sig_transdc_His_kin-like_C"/>
</dbReference>
<dbReference type="InterPro" id="IPR038318">
    <property type="entry name" value="KdpD_sf"/>
</dbReference>
<keyword evidence="6 13" id="KW-0812">Transmembrane</keyword>
<proteinExistence type="predicted"/>
<keyword evidence="9" id="KW-0067">ATP-binding</keyword>
<dbReference type="InterPro" id="IPR003661">
    <property type="entry name" value="HisK_dim/P_dom"/>
</dbReference>
<dbReference type="CDD" id="cd00075">
    <property type="entry name" value="HATPase"/>
    <property type="match status" value="1"/>
</dbReference>
<feature type="transmembrane region" description="Helical" evidence="13">
    <location>
        <begin position="95"/>
        <end position="115"/>
    </location>
</feature>
<dbReference type="InterPro" id="IPR003594">
    <property type="entry name" value="HATPase_dom"/>
</dbReference>
<keyword evidence="12 13" id="KW-0472">Membrane</keyword>
<gene>
    <name evidence="15" type="ORF">IM725_17660</name>
</gene>
<keyword evidence="5" id="KW-0808">Transferase</keyword>
<feature type="transmembrane region" description="Helical" evidence="13">
    <location>
        <begin position="43"/>
        <end position="75"/>
    </location>
</feature>
<dbReference type="SUPFAM" id="SSF47384">
    <property type="entry name" value="Homodimeric domain of signal transducing histidine kinase"/>
    <property type="match status" value="1"/>
</dbReference>
<feature type="domain" description="Histidine kinase" evidence="14">
    <location>
        <begin position="136"/>
        <end position="348"/>
    </location>
</feature>
<evidence type="ECO:0000256" key="4">
    <source>
        <dbReference type="ARBA" id="ARBA00022553"/>
    </source>
</evidence>
<protein>
    <recommendedName>
        <fullName evidence="3">histidine kinase</fullName>
        <ecNumber evidence="3">2.7.13.3</ecNumber>
    </recommendedName>
</protein>
<reference evidence="15 16" key="1">
    <citation type="submission" date="2020-10" db="EMBL/GenBank/DDBJ databases">
        <title>Draft genome of Ramlibacter aquaticus LMG 30558.</title>
        <authorList>
            <person name="Props R."/>
        </authorList>
    </citation>
    <scope>NUCLEOTIDE SEQUENCE [LARGE SCALE GENOMIC DNA]</scope>
    <source>
        <strain evidence="15 16">LMG 30558</strain>
    </source>
</reference>
<dbReference type="SMART" id="SM00387">
    <property type="entry name" value="HATPase_c"/>
    <property type="match status" value="1"/>
</dbReference>
<accession>A0ABR9SJ77</accession>
<evidence type="ECO:0000256" key="3">
    <source>
        <dbReference type="ARBA" id="ARBA00012438"/>
    </source>
</evidence>
<dbReference type="Pfam" id="PF02518">
    <property type="entry name" value="HATPase_c"/>
    <property type="match status" value="1"/>
</dbReference>
<dbReference type="EMBL" id="JADDOJ010000097">
    <property type="protein sequence ID" value="MBE7942400.1"/>
    <property type="molecule type" value="Genomic_DNA"/>
</dbReference>
<dbReference type="PROSITE" id="PS50109">
    <property type="entry name" value="HIS_KIN"/>
    <property type="match status" value="1"/>
</dbReference>
<dbReference type="PANTHER" id="PTHR43547">
    <property type="entry name" value="TWO-COMPONENT HISTIDINE KINASE"/>
    <property type="match status" value="1"/>
</dbReference>
<dbReference type="PRINTS" id="PR00344">
    <property type="entry name" value="BCTRLSENSOR"/>
</dbReference>
<keyword evidence="11" id="KW-0902">Two-component regulatory system</keyword>
<evidence type="ECO:0000256" key="7">
    <source>
        <dbReference type="ARBA" id="ARBA00022741"/>
    </source>
</evidence>
<name>A0ABR9SJ77_9BURK</name>
<keyword evidence="4" id="KW-0597">Phosphoprotein</keyword>
<dbReference type="Gene3D" id="3.30.565.10">
    <property type="entry name" value="Histidine kinase-like ATPase, C-terminal domain"/>
    <property type="match status" value="1"/>
</dbReference>
<dbReference type="SUPFAM" id="SSF55874">
    <property type="entry name" value="ATPase domain of HSP90 chaperone/DNA topoisomerase II/histidine kinase"/>
    <property type="match status" value="1"/>
</dbReference>
<dbReference type="InterPro" id="IPR036097">
    <property type="entry name" value="HisK_dim/P_sf"/>
</dbReference>
<dbReference type="EC" id="2.7.13.3" evidence="3"/>
<evidence type="ECO:0000256" key="5">
    <source>
        <dbReference type="ARBA" id="ARBA00022679"/>
    </source>
</evidence>
<evidence type="ECO:0000256" key="2">
    <source>
        <dbReference type="ARBA" id="ARBA00004141"/>
    </source>
</evidence>
<dbReference type="CDD" id="cd00082">
    <property type="entry name" value="HisKA"/>
    <property type="match status" value="1"/>
</dbReference>
<dbReference type="GO" id="GO:0016301">
    <property type="term" value="F:kinase activity"/>
    <property type="evidence" value="ECO:0007669"/>
    <property type="project" value="UniProtKB-KW"/>
</dbReference>
<evidence type="ECO:0000256" key="6">
    <source>
        <dbReference type="ARBA" id="ARBA00022692"/>
    </source>
</evidence>
<evidence type="ECO:0000313" key="15">
    <source>
        <dbReference type="EMBL" id="MBE7942400.1"/>
    </source>
</evidence>
<dbReference type="Pfam" id="PF00512">
    <property type="entry name" value="HisKA"/>
    <property type="match status" value="1"/>
</dbReference>
<dbReference type="PANTHER" id="PTHR43547:SF2">
    <property type="entry name" value="HYBRID SIGNAL TRANSDUCTION HISTIDINE KINASE C"/>
    <property type="match status" value="1"/>
</dbReference>
<sequence>MVAWHREPGLAWQLVIALATSGGAFLVRLGLDPWLLNRQPFTPAFAAIAIAGWYGTWRAGVLCAVLSHLWANYFFVEPRGQLTLTETELVGAGSYYLITAVLLVLSHRATGAIAMRDKTLQRLRRVDARRAEFIAALSHELRNPLGALRLALHEMRALPDPAQAVERVTPMMERQLLQVARLCDDLMDIARIDQGKMSLERREVSVAELAQSAVEETQAHLQRRGQRVALQLDGAPRVRVDPHRMVQLIANLLHNASKFSPDGAEITLRAALSGEQLCLHVSDPGVGLSAERLDSVFDAFAQGDGATEGLGLGLALVRRIAELHGGTVRAHSAGAGHGAEFEVCLPRG</sequence>
<keyword evidence="8 15" id="KW-0418">Kinase</keyword>
<evidence type="ECO:0000256" key="1">
    <source>
        <dbReference type="ARBA" id="ARBA00000085"/>
    </source>
</evidence>
<dbReference type="InterPro" id="IPR036890">
    <property type="entry name" value="HATPase_C_sf"/>
</dbReference>
<keyword evidence="7" id="KW-0547">Nucleotide-binding</keyword>
<comment type="subcellular location">
    <subcellularLocation>
        <location evidence="2">Membrane</location>
        <topology evidence="2">Multi-pass membrane protein</topology>
    </subcellularLocation>
</comment>
<evidence type="ECO:0000256" key="9">
    <source>
        <dbReference type="ARBA" id="ARBA00022840"/>
    </source>
</evidence>
<organism evidence="15 16">
    <name type="scientific">Ramlibacter aquaticus</name>
    <dbReference type="NCBI Taxonomy" id="2780094"/>
    <lineage>
        <taxon>Bacteria</taxon>
        <taxon>Pseudomonadati</taxon>
        <taxon>Pseudomonadota</taxon>
        <taxon>Betaproteobacteria</taxon>
        <taxon>Burkholderiales</taxon>
        <taxon>Comamonadaceae</taxon>
        <taxon>Ramlibacter</taxon>
    </lineage>
</organism>
<dbReference type="InterPro" id="IPR005467">
    <property type="entry name" value="His_kinase_dom"/>
</dbReference>
<dbReference type="Pfam" id="PF13493">
    <property type="entry name" value="DUF4118"/>
    <property type="match status" value="1"/>
</dbReference>